<reference evidence="7" key="1">
    <citation type="journal article" date="2019" name="Int. J. Syst. Evol. Microbiol.">
        <title>The Global Catalogue of Microorganisms (GCM) 10K type strain sequencing project: providing services to taxonomists for standard genome sequencing and annotation.</title>
        <authorList>
            <consortium name="The Broad Institute Genomics Platform"/>
            <consortium name="The Broad Institute Genome Sequencing Center for Infectious Disease"/>
            <person name="Wu L."/>
            <person name="Ma J."/>
        </authorList>
    </citation>
    <scope>NUCLEOTIDE SEQUENCE [LARGE SCALE GENOMIC DNA]</scope>
    <source>
        <strain evidence="7">JCM 17494</strain>
    </source>
</reference>
<evidence type="ECO:0000313" key="6">
    <source>
        <dbReference type="EMBL" id="GAA3645936.1"/>
    </source>
</evidence>
<keyword evidence="7" id="KW-1185">Reference proteome</keyword>
<proteinExistence type="inferred from homology"/>
<keyword evidence="1 4" id="KW-0413">Isomerase</keyword>
<dbReference type="NCBIfam" id="TIGR00236">
    <property type="entry name" value="wecB"/>
    <property type="match status" value="1"/>
</dbReference>
<comment type="caution">
    <text evidence="6">The sequence shown here is derived from an EMBL/GenBank/DDBJ whole genome shotgun (WGS) entry which is preliminary data.</text>
</comment>
<dbReference type="InterPro" id="IPR003331">
    <property type="entry name" value="UDP_GlcNAc_Epimerase_2_dom"/>
</dbReference>
<comment type="similarity">
    <text evidence="2 4">Belongs to the UDP-N-acetylglucosamine 2-epimerase family.</text>
</comment>
<dbReference type="Gene3D" id="3.40.50.2000">
    <property type="entry name" value="Glycogen Phosphorylase B"/>
    <property type="match status" value="2"/>
</dbReference>
<sequence>MSLNIMSSNSVPEVHLVAGTRPEAIKIAPVALELAAAGRMRPVVVATGQHPTMVHQALAAFGIEADVTLRLDRHDGGQAELYAQLLPQLDALWARRPPAAVVVQGDTSSTVAGACAAFWRRVPVVHLEAGLRSHDLDSPFPEEANRRLVGTLSRLHLAPTGRAADNLRREGVELERVLVTGNTVVDAVRMIARRREPFSQRELDAVEARALSGNRRLLLVTVHRRESWGEPMAAVLRSVRAIVREHDDVEVVLPAHPNPSVSAQVWQALGNYPRVTVTEPLDYPDLARLLTACTLVLSDSGGIQEEAPSFGVPVLVLREVTERQEAVDAGCAQLVGTDETRILSTARRLLADPATRTRMTASGNPFGDGLASARAEHALAALIGLTESVPERFEPFDRHVRTA</sequence>
<evidence type="ECO:0000256" key="4">
    <source>
        <dbReference type="RuleBase" id="RU003513"/>
    </source>
</evidence>
<dbReference type="SUPFAM" id="SSF53756">
    <property type="entry name" value="UDP-Glycosyltransferase/glycogen phosphorylase"/>
    <property type="match status" value="1"/>
</dbReference>
<gene>
    <name evidence="6" type="primary">wecB_2</name>
    <name evidence="6" type="ORF">GCM10022267_35770</name>
</gene>
<dbReference type="Pfam" id="PF02350">
    <property type="entry name" value="Epimerase_2"/>
    <property type="match status" value="1"/>
</dbReference>
<accession>A0ABP7B1A6</accession>
<name>A0ABP7B1A6_9PSEU</name>
<organism evidence="6 7">
    <name type="scientific">Lentzea roselyniae</name>
    <dbReference type="NCBI Taxonomy" id="531940"/>
    <lineage>
        <taxon>Bacteria</taxon>
        <taxon>Bacillati</taxon>
        <taxon>Actinomycetota</taxon>
        <taxon>Actinomycetes</taxon>
        <taxon>Pseudonocardiales</taxon>
        <taxon>Pseudonocardiaceae</taxon>
        <taxon>Lentzea</taxon>
    </lineage>
</organism>
<evidence type="ECO:0000259" key="5">
    <source>
        <dbReference type="Pfam" id="PF02350"/>
    </source>
</evidence>
<dbReference type="InterPro" id="IPR029767">
    <property type="entry name" value="WecB-like"/>
</dbReference>
<evidence type="ECO:0000256" key="2">
    <source>
        <dbReference type="ARBA" id="ARBA00038209"/>
    </source>
</evidence>
<evidence type="ECO:0000313" key="7">
    <source>
        <dbReference type="Proteomes" id="UP001500711"/>
    </source>
</evidence>
<evidence type="ECO:0000256" key="1">
    <source>
        <dbReference type="ARBA" id="ARBA00023235"/>
    </source>
</evidence>
<dbReference type="Proteomes" id="UP001500711">
    <property type="component" value="Unassembled WGS sequence"/>
</dbReference>
<dbReference type="PANTHER" id="PTHR43174:SF2">
    <property type="entry name" value="UDP-N-ACETYLGLUCOSAMINE 2-EPIMERASE"/>
    <property type="match status" value="1"/>
</dbReference>
<dbReference type="EC" id="5.1.3.14" evidence="3"/>
<feature type="domain" description="UDP-N-acetylglucosamine 2-epimerase" evidence="5">
    <location>
        <begin position="34"/>
        <end position="379"/>
    </location>
</feature>
<dbReference type="EMBL" id="BAABBE010000009">
    <property type="protein sequence ID" value="GAA3645936.1"/>
    <property type="molecule type" value="Genomic_DNA"/>
</dbReference>
<dbReference type="CDD" id="cd03786">
    <property type="entry name" value="GTB_UDP-GlcNAc_2-Epimerase"/>
    <property type="match status" value="1"/>
</dbReference>
<dbReference type="PANTHER" id="PTHR43174">
    <property type="entry name" value="UDP-N-ACETYLGLUCOSAMINE 2-EPIMERASE"/>
    <property type="match status" value="1"/>
</dbReference>
<evidence type="ECO:0000256" key="3">
    <source>
        <dbReference type="ARBA" id="ARBA00038858"/>
    </source>
</evidence>
<protein>
    <recommendedName>
        <fullName evidence="3">UDP-N-acetylglucosamine 2-epimerase (non-hydrolyzing)</fullName>
        <ecNumber evidence="3">5.1.3.14</ecNumber>
    </recommendedName>
</protein>